<evidence type="ECO:0000313" key="3">
    <source>
        <dbReference type="Proteomes" id="UP000737402"/>
    </source>
</evidence>
<accession>A0ABS2NUQ1</accession>
<dbReference type="Proteomes" id="UP000737402">
    <property type="component" value="Unassembled WGS sequence"/>
</dbReference>
<name>A0ABS2NUQ1_9BACI</name>
<dbReference type="RefSeq" id="WP_204412640.1">
    <property type="nucleotide sequence ID" value="NZ_JAFBED010000001.1"/>
</dbReference>
<evidence type="ECO:0000313" key="2">
    <source>
        <dbReference type="EMBL" id="MBM7618389.1"/>
    </source>
</evidence>
<dbReference type="PROSITE" id="PS51257">
    <property type="entry name" value="PROKAR_LIPOPROTEIN"/>
    <property type="match status" value="1"/>
</dbReference>
<gene>
    <name evidence="2" type="ORF">JOC95_000231</name>
</gene>
<dbReference type="EMBL" id="JAFBED010000001">
    <property type="protein sequence ID" value="MBM7618389.1"/>
    <property type="molecule type" value="Genomic_DNA"/>
</dbReference>
<keyword evidence="1" id="KW-0732">Signal</keyword>
<organism evidence="2 3">
    <name type="scientific">Sutcliffiella tianshenii</name>
    <dbReference type="NCBI Taxonomy" id="1463404"/>
    <lineage>
        <taxon>Bacteria</taxon>
        <taxon>Bacillati</taxon>
        <taxon>Bacillota</taxon>
        <taxon>Bacilli</taxon>
        <taxon>Bacillales</taxon>
        <taxon>Bacillaceae</taxon>
        <taxon>Sutcliffiella</taxon>
    </lineage>
</organism>
<evidence type="ECO:0008006" key="4">
    <source>
        <dbReference type="Google" id="ProtNLM"/>
    </source>
</evidence>
<evidence type="ECO:0000256" key="1">
    <source>
        <dbReference type="SAM" id="SignalP"/>
    </source>
</evidence>
<reference evidence="2 3" key="1">
    <citation type="submission" date="2021-01" db="EMBL/GenBank/DDBJ databases">
        <title>Genomic Encyclopedia of Type Strains, Phase IV (KMG-IV): sequencing the most valuable type-strain genomes for metagenomic binning, comparative biology and taxonomic classification.</title>
        <authorList>
            <person name="Goeker M."/>
        </authorList>
    </citation>
    <scope>NUCLEOTIDE SEQUENCE [LARGE SCALE GENOMIC DNA]</scope>
    <source>
        <strain evidence="2 3">DSM 25879</strain>
    </source>
</reference>
<proteinExistence type="predicted"/>
<sequence>MKAKLLCIISIPLMLLTACGDNVLVVRTPLEGDYYVRTNIENLEWKHFSDMISSDSGIEEKDFDQLKLTLKTNPKTRYIMVADELYRFDQNGKMIYYTDWEEEEGEYKMESLVFPDYDTTENIE</sequence>
<keyword evidence="3" id="KW-1185">Reference proteome</keyword>
<feature type="signal peptide" evidence="1">
    <location>
        <begin position="1"/>
        <end position="20"/>
    </location>
</feature>
<comment type="caution">
    <text evidence="2">The sequence shown here is derived from an EMBL/GenBank/DDBJ whole genome shotgun (WGS) entry which is preliminary data.</text>
</comment>
<feature type="chain" id="PRO_5045088433" description="Lipoprotein" evidence="1">
    <location>
        <begin position="21"/>
        <end position="124"/>
    </location>
</feature>
<protein>
    <recommendedName>
        <fullName evidence="4">Lipoprotein</fullName>
    </recommendedName>
</protein>